<sequence length="224" mass="22510">MSDAGGLEKRRGAGRTICGCTAVVFFLSALVALLAAAVVGLAAGTGIEASRATSAQNRADRLNASLVAALGGATATTKSSASTSTSASASASSTSFASLDDNCTGNPDGVTGTTYNAFSLFGDYSFTIQCNKDTDGSPLMSLFAADINGCMDACAAYSHYTPSMFGNNTNTTCGAVSFIPLWTNETAALVGYAPGNCYLKPTQTAAPTTPNIGTECHAGILVTS</sequence>
<accession>A0A9P4Y6M5</accession>
<dbReference type="Proteomes" id="UP000803844">
    <property type="component" value="Unassembled WGS sequence"/>
</dbReference>
<proteinExistence type="predicted"/>
<dbReference type="GeneID" id="63841861"/>
<dbReference type="RefSeq" id="XP_040778417.1">
    <property type="nucleotide sequence ID" value="XM_040924732.1"/>
</dbReference>
<dbReference type="OrthoDB" id="5358884at2759"/>
<dbReference type="AlphaFoldDB" id="A0A9P4Y6M5"/>
<dbReference type="EMBL" id="MU032346">
    <property type="protein sequence ID" value="KAF3767456.1"/>
    <property type="molecule type" value="Genomic_DNA"/>
</dbReference>
<gene>
    <name evidence="1" type="ORF">M406DRAFT_61351</name>
</gene>
<organism evidence="1 2">
    <name type="scientific">Cryphonectria parasitica (strain ATCC 38755 / EP155)</name>
    <dbReference type="NCBI Taxonomy" id="660469"/>
    <lineage>
        <taxon>Eukaryota</taxon>
        <taxon>Fungi</taxon>
        <taxon>Dikarya</taxon>
        <taxon>Ascomycota</taxon>
        <taxon>Pezizomycotina</taxon>
        <taxon>Sordariomycetes</taxon>
        <taxon>Sordariomycetidae</taxon>
        <taxon>Diaporthales</taxon>
        <taxon>Cryphonectriaceae</taxon>
        <taxon>Cryphonectria-Endothia species complex</taxon>
        <taxon>Cryphonectria</taxon>
    </lineage>
</organism>
<protein>
    <submittedName>
        <fullName evidence="1">Uncharacterized protein</fullName>
    </submittedName>
</protein>
<reference evidence="1" key="1">
    <citation type="journal article" date="2020" name="Phytopathology">
        <title>Genome sequence of the chestnut blight fungus Cryphonectria parasitica EP155: A fundamental resource for an archetypical invasive plant pathogen.</title>
        <authorList>
            <person name="Crouch J.A."/>
            <person name="Dawe A."/>
            <person name="Aerts A."/>
            <person name="Barry K."/>
            <person name="Churchill A.C.L."/>
            <person name="Grimwood J."/>
            <person name="Hillman B."/>
            <person name="Milgroom M.G."/>
            <person name="Pangilinan J."/>
            <person name="Smith M."/>
            <person name="Salamov A."/>
            <person name="Schmutz J."/>
            <person name="Yadav J."/>
            <person name="Grigoriev I.V."/>
            <person name="Nuss D."/>
        </authorList>
    </citation>
    <scope>NUCLEOTIDE SEQUENCE</scope>
    <source>
        <strain evidence="1">EP155</strain>
    </source>
</reference>
<keyword evidence="2" id="KW-1185">Reference proteome</keyword>
<name>A0A9P4Y6M5_CRYP1</name>
<comment type="caution">
    <text evidence="1">The sequence shown here is derived from an EMBL/GenBank/DDBJ whole genome shotgun (WGS) entry which is preliminary data.</text>
</comment>
<evidence type="ECO:0000313" key="2">
    <source>
        <dbReference type="Proteomes" id="UP000803844"/>
    </source>
</evidence>
<evidence type="ECO:0000313" key="1">
    <source>
        <dbReference type="EMBL" id="KAF3767456.1"/>
    </source>
</evidence>